<evidence type="ECO:0000256" key="10">
    <source>
        <dbReference type="SAM" id="Phobius"/>
    </source>
</evidence>
<dbReference type="PROSITE" id="PS50893">
    <property type="entry name" value="ABC_TRANSPORTER_2"/>
    <property type="match status" value="2"/>
</dbReference>
<sequence>MTSDEDVEAGLNAGETEEEDLTAPESSLEIVQQDGYDEAINKSILKDTPQGMVDQRNSADDVSVAHHVSFGSSLSDRDISSKSSALASNTSSQMSRSLPPRGIIRQKSVRTGKGDHVEMMARRRRASLVFIEAELGLQKGQLAHSPDSLSQEDSVEALRVSSLGEKEKKKLMAETKLIKKYIDLRKELAEKGIVTHEEARSVEVRIKGLNYIVPVIDEEDAVHEVVSSAKVLKVYKNVRQVRVKKDNDTGMLRVSRRFSAGHIQKATERCVLNDIDLVLRPGHTYLVLGPPGSGKTTLLRAISSLLPTWKHGPKLEGSVLYNGIPFENDRGVVMSNAISFVDQIDRHAPRLSVKETFNFTYQCKGGTHGSPLWEGDPEKIKEEIARQDKEDFSLNFCMEGLGLSHVQDTFVGNTEVRGVSGGQRRRVTLGEMLMWVSPVLCGDEISTGLDAASTYDIMNTLCQMSKMQNFTRIISLLQPSPETFSLFDEVIIMSEGHVIYAGPILDAVPYFHGLGYDVPDHMDDADFLQALATSDGKDFYNGPGSCPDAMILAIKFKESVHGGKIRKRLGSMLHYDWTDGAIACTTRRGDDLAPSSHHYACTTETSEKGVKLYDRYYEVSFWRATILNSHRFFTLWKRDKRFVRANFIKNVVMGISVGLVFLQTKVVESILGVLFQTTLFIMLGAMTAAPAEVNDRAIYYKHQDANLFPTFSYVLGRTFSLIPQTFMDISIFGTIIYFVVGLELKASNFFIFYFILIVFQLVMNTMLSACAAVAPSSSAVQAMSAVIILFNMLFCGFFVAPNTIPDYYIWIYWMCPLAWAYRALTCNQFLGDSYSKLVPGTGMTQGENILMNIGFEANGEPFAKEWIGYSFAYMIPYCILMMCLSAIALRYLRYESGKSAGGNKDADQADKDDSMENEDFDLNFKPIDLTFKDICYEVNASTGDEKLKLLNEVNGRLQPGRMCALMGSSGAGKTTLMDVIALRKTSGTITGEVRLNGHFQEEATFRRCSGYVEQFDVQTPELTVKESILFSANLRLDTRNDPLLQEKDNVLKFVDQVIDMMELRSLENTLVGDDESGGLSFEQKKRLSIAVELASSPSVIFLDEPTSGLDSRAALIVVKSLRKIASTGRTVCATIHQPSSAVFEMFDDLLLMKKGGRVVYCGELGKSSTKLCNYLESHGGAPMNRGENPATWMLNVITKEPVGDEEPMDYAQIYVESDERKNLGDAIDEVTSNVREEDKITFENRFAASAFTRHRLMTKRLRLVYWRSPSYNRSRIVLSLLIAFLLASVFLSNRRPAMMSEQEISGVFSTIFLSFIIVGILSLTSVLPVMLKIRDVFYRHRAAGMMNHWSLTLALAFAEQPFILISGTCFCAVFYFAIGLAVDIRKFIGFWGFFTFNVGINSYFGQSFMCLVRGLTTAGILCSVLIGMNNFFSGLIVRPQYLSGFWQAPYWITPGRYVYEGMMASQFYDDERNVTASPGSSFWQELDCDNTTAWPEDGEPCYGTVADYFNVFFGYKFKRSNIPLNGGILAVFLIIARALTGFALWKLNYTSS</sequence>
<feature type="transmembrane region" description="Helical" evidence="10">
    <location>
        <begin position="1384"/>
        <end position="1404"/>
    </location>
</feature>
<dbReference type="Pfam" id="PF00005">
    <property type="entry name" value="ABC_tran"/>
    <property type="match status" value="2"/>
</dbReference>
<accession>A0A7S4JUM9</accession>
<feature type="transmembrane region" description="Helical" evidence="10">
    <location>
        <begin position="807"/>
        <end position="824"/>
    </location>
</feature>
<dbReference type="InterPro" id="IPR027417">
    <property type="entry name" value="P-loop_NTPase"/>
</dbReference>
<dbReference type="SMART" id="SM00382">
    <property type="entry name" value="AAA"/>
    <property type="match status" value="2"/>
</dbReference>
<dbReference type="GO" id="GO:0016887">
    <property type="term" value="F:ATP hydrolysis activity"/>
    <property type="evidence" value="ECO:0007669"/>
    <property type="project" value="InterPro"/>
</dbReference>
<dbReference type="CDD" id="cd03232">
    <property type="entry name" value="ABCG_PDR_domain2"/>
    <property type="match status" value="1"/>
</dbReference>
<keyword evidence="6" id="KW-0067">ATP-binding</keyword>
<dbReference type="GO" id="GO:0005524">
    <property type="term" value="F:ATP binding"/>
    <property type="evidence" value="ECO:0007669"/>
    <property type="project" value="UniProtKB-KW"/>
</dbReference>
<comment type="subcellular location">
    <subcellularLocation>
        <location evidence="1">Membrane</location>
        <topology evidence="1">Multi-pass membrane protein</topology>
    </subcellularLocation>
</comment>
<name>A0A7S4JUM9_9STRA</name>
<feature type="transmembrane region" description="Helical" evidence="10">
    <location>
        <begin position="1411"/>
        <end position="1432"/>
    </location>
</feature>
<keyword evidence="3" id="KW-0813">Transport</keyword>
<dbReference type="InterPro" id="IPR013525">
    <property type="entry name" value="ABC2_TM"/>
</dbReference>
<evidence type="ECO:0000313" key="12">
    <source>
        <dbReference type="EMBL" id="CAE2274637.1"/>
    </source>
</evidence>
<dbReference type="PROSITE" id="PS00211">
    <property type="entry name" value="ABC_TRANSPORTER_1"/>
    <property type="match status" value="1"/>
</dbReference>
<evidence type="ECO:0000259" key="11">
    <source>
        <dbReference type="PROSITE" id="PS50893"/>
    </source>
</evidence>
<keyword evidence="8 10" id="KW-0472">Membrane</keyword>
<protein>
    <recommendedName>
        <fullName evidence="11">ABC transporter domain-containing protein</fullName>
    </recommendedName>
</protein>
<feature type="transmembrane region" description="Helical" evidence="10">
    <location>
        <begin position="749"/>
        <end position="774"/>
    </location>
</feature>
<gene>
    <name evidence="12" type="ORF">OAUR00152_LOCUS34085</name>
</gene>
<feature type="transmembrane region" description="Helical" evidence="10">
    <location>
        <begin position="1522"/>
        <end position="1545"/>
    </location>
</feature>
<feature type="transmembrane region" description="Helical" evidence="10">
    <location>
        <begin position="1304"/>
        <end position="1331"/>
    </location>
</feature>
<keyword evidence="4 10" id="KW-0812">Transmembrane</keyword>
<feature type="compositionally biased region" description="Low complexity" evidence="9">
    <location>
        <begin position="81"/>
        <end position="95"/>
    </location>
</feature>
<evidence type="ECO:0000256" key="5">
    <source>
        <dbReference type="ARBA" id="ARBA00022741"/>
    </source>
</evidence>
<dbReference type="EMBL" id="HBKQ01049435">
    <property type="protein sequence ID" value="CAE2274637.1"/>
    <property type="molecule type" value="Transcribed_RNA"/>
</dbReference>
<dbReference type="InterPro" id="IPR003593">
    <property type="entry name" value="AAA+_ATPase"/>
</dbReference>
<evidence type="ECO:0000256" key="2">
    <source>
        <dbReference type="ARBA" id="ARBA00006012"/>
    </source>
</evidence>
<dbReference type="InterPro" id="IPR034003">
    <property type="entry name" value="ABCG_PDR_2"/>
</dbReference>
<comment type="similarity">
    <text evidence="2">Belongs to the ABC transporter superfamily. ABCG family. PDR (TC 3.A.1.205) subfamily.</text>
</comment>
<feature type="region of interest" description="Disordered" evidence="9">
    <location>
        <begin position="898"/>
        <end position="917"/>
    </location>
</feature>
<evidence type="ECO:0000256" key="4">
    <source>
        <dbReference type="ARBA" id="ARBA00022692"/>
    </source>
</evidence>
<dbReference type="InterPro" id="IPR043926">
    <property type="entry name" value="ABCG_dom"/>
</dbReference>
<feature type="compositionally biased region" description="Basic and acidic residues" evidence="9">
    <location>
        <begin position="904"/>
        <end position="914"/>
    </location>
</feature>
<evidence type="ECO:0000256" key="6">
    <source>
        <dbReference type="ARBA" id="ARBA00022840"/>
    </source>
</evidence>
<dbReference type="GO" id="GO:0016020">
    <property type="term" value="C:membrane"/>
    <property type="evidence" value="ECO:0007669"/>
    <property type="project" value="UniProtKB-SubCell"/>
</dbReference>
<dbReference type="SUPFAM" id="SSF52540">
    <property type="entry name" value="P-loop containing nucleoside triphosphate hydrolases"/>
    <property type="match status" value="2"/>
</dbReference>
<feature type="transmembrane region" description="Helical" evidence="10">
    <location>
        <begin position="1276"/>
        <end position="1292"/>
    </location>
</feature>
<feature type="transmembrane region" description="Helical" evidence="10">
    <location>
        <begin position="669"/>
        <end position="689"/>
    </location>
</feature>
<reference evidence="12" key="1">
    <citation type="submission" date="2021-01" db="EMBL/GenBank/DDBJ databases">
        <authorList>
            <person name="Corre E."/>
            <person name="Pelletier E."/>
            <person name="Niang G."/>
            <person name="Scheremetjew M."/>
            <person name="Finn R."/>
            <person name="Kale V."/>
            <person name="Holt S."/>
            <person name="Cochrane G."/>
            <person name="Meng A."/>
            <person name="Brown T."/>
            <person name="Cohen L."/>
        </authorList>
    </citation>
    <scope>NUCLEOTIDE SEQUENCE</scope>
    <source>
        <strain evidence="12">Isolate 1302-5</strain>
    </source>
</reference>
<dbReference type="InterPro" id="IPR017871">
    <property type="entry name" value="ABC_transporter-like_CS"/>
</dbReference>
<dbReference type="InterPro" id="IPR003439">
    <property type="entry name" value="ABC_transporter-like_ATP-bd"/>
</dbReference>
<feature type="region of interest" description="Disordered" evidence="9">
    <location>
        <begin position="73"/>
        <end position="114"/>
    </location>
</feature>
<evidence type="ECO:0000256" key="1">
    <source>
        <dbReference type="ARBA" id="ARBA00004141"/>
    </source>
</evidence>
<dbReference type="Pfam" id="PF19055">
    <property type="entry name" value="ABC2_membrane_7"/>
    <property type="match status" value="1"/>
</dbReference>
<evidence type="ECO:0000256" key="8">
    <source>
        <dbReference type="ARBA" id="ARBA00023136"/>
    </source>
</evidence>
<feature type="transmembrane region" description="Helical" evidence="10">
    <location>
        <begin position="1351"/>
        <end position="1378"/>
    </location>
</feature>
<proteinExistence type="inferred from homology"/>
<feature type="transmembrane region" description="Helical" evidence="10">
    <location>
        <begin position="780"/>
        <end position="800"/>
    </location>
</feature>
<feature type="region of interest" description="Disordered" evidence="9">
    <location>
        <begin position="1"/>
        <end position="27"/>
    </location>
</feature>
<evidence type="ECO:0000256" key="9">
    <source>
        <dbReference type="SAM" id="MobiDB-lite"/>
    </source>
</evidence>
<keyword evidence="5" id="KW-0547">Nucleotide-binding</keyword>
<feature type="transmembrane region" description="Helical" evidence="10">
    <location>
        <begin position="866"/>
        <end position="889"/>
    </location>
</feature>
<dbReference type="Pfam" id="PF01061">
    <property type="entry name" value="ABC2_membrane"/>
    <property type="match status" value="2"/>
</dbReference>
<feature type="domain" description="ABC transporter" evidence="11">
    <location>
        <begin position="929"/>
        <end position="1179"/>
    </location>
</feature>
<dbReference type="Gene3D" id="3.40.50.300">
    <property type="entry name" value="P-loop containing nucleotide triphosphate hydrolases"/>
    <property type="match status" value="2"/>
</dbReference>
<organism evidence="12">
    <name type="scientific">Odontella aurita</name>
    <dbReference type="NCBI Taxonomy" id="265563"/>
    <lineage>
        <taxon>Eukaryota</taxon>
        <taxon>Sar</taxon>
        <taxon>Stramenopiles</taxon>
        <taxon>Ochrophyta</taxon>
        <taxon>Bacillariophyta</taxon>
        <taxon>Mediophyceae</taxon>
        <taxon>Biddulphiophycidae</taxon>
        <taxon>Eupodiscales</taxon>
        <taxon>Odontellaceae</taxon>
        <taxon>Odontella</taxon>
    </lineage>
</organism>
<feature type="domain" description="ABC transporter" evidence="11">
    <location>
        <begin position="252"/>
        <end position="520"/>
    </location>
</feature>
<feature type="transmembrane region" description="Helical" evidence="10">
    <location>
        <begin position="721"/>
        <end position="742"/>
    </location>
</feature>
<evidence type="ECO:0000256" key="3">
    <source>
        <dbReference type="ARBA" id="ARBA00022448"/>
    </source>
</evidence>
<dbReference type="PANTHER" id="PTHR19241">
    <property type="entry name" value="ATP-BINDING CASSETTE TRANSPORTER"/>
    <property type="match status" value="1"/>
</dbReference>
<feature type="transmembrane region" description="Helical" evidence="10">
    <location>
        <begin position="642"/>
        <end position="662"/>
    </location>
</feature>
<evidence type="ECO:0000256" key="7">
    <source>
        <dbReference type="ARBA" id="ARBA00022989"/>
    </source>
</evidence>
<dbReference type="GO" id="GO:0140359">
    <property type="term" value="F:ABC-type transporter activity"/>
    <property type="evidence" value="ECO:0007669"/>
    <property type="project" value="InterPro"/>
</dbReference>
<keyword evidence="7 10" id="KW-1133">Transmembrane helix</keyword>